<feature type="transmembrane region" description="Helical" evidence="1">
    <location>
        <begin position="20"/>
        <end position="39"/>
    </location>
</feature>
<evidence type="ECO:0000313" key="2">
    <source>
        <dbReference type="EMBL" id="SOC46486.1"/>
    </source>
</evidence>
<feature type="transmembrane region" description="Helical" evidence="1">
    <location>
        <begin position="59"/>
        <end position="88"/>
    </location>
</feature>
<dbReference type="EMBL" id="OBQI01000001">
    <property type="protein sequence ID" value="SOC46486.1"/>
    <property type="molecule type" value="Genomic_DNA"/>
</dbReference>
<keyword evidence="1" id="KW-0812">Transmembrane</keyword>
<gene>
    <name evidence="2" type="ORF">SAMN05660748_0267</name>
</gene>
<accession>A0A285V0F7</accession>
<reference evidence="3" key="1">
    <citation type="submission" date="2017-08" db="EMBL/GenBank/DDBJ databases">
        <authorList>
            <person name="Varghese N."/>
            <person name="Submissions S."/>
        </authorList>
    </citation>
    <scope>NUCLEOTIDE SEQUENCE [LARGE SCALE GENOMIC DNA]</scope>
    <source>
        <strain evidence="3">DSM 4725</strain>
    </source>
</reference>
<keyword evidence="1" id="KW-0472">Membrane</keyword>
<evidence type="ECO:0000256" key="1">
    <source>
        <dbReference type="SAM" id="Phobius"/>
    </source>
</evidence>
<sequence>MEPRRWTGGGPIRFGPVWDDALLIAGVLVAPLPALVLGARGMFRHRGYVTGDPNDRASVVIMVTLRAVVLLFLLALSAITLVSCIGAWTKGVELHGMVYTFFVLDLLLAALVLLTFGRNEKRPARRRASPAAR</sequence>
<keyword evidence="1" id="KW-1133">Transmembrane helix</keyword>
<proteinExistence type="predicted"/>
<name>A0A285V0F7_9ACTN</name>
<dbReference type="Proteomes" id="UP000219435">
    <property type="component" value="Unassembled WGS sequence"/>
</dbReference>
<feature type="transmembrane region" description="Helical" evidence="1">
    <location>
        <begin position="94"/>
        <end position="117"/>
    </location>
</feature>
<dbReference type="AlphaFoldDB" id="A0A285V0F7"/>
<organism evidence="2 3">
    <name type="scientific">Blastococcus aggregatus</name>
    <dbReference type="NCBI Taxonomy" id="38502"/>
    <lineage>
        <taxon>Bacteria</taxon>
        <taxon>Bacillati</taxon>
        <taxon>Actinomycetota</taxon>
        <taxon>Actinomycetes</taxon>
        <taxon>Geodermatophilales</taxon>
        <taxon>Geodermatophilaceae</taxon>
        <taxon>Blastococcus</taxon>
    </lineage>
</organism>
<protein>
    <submittedName>
        <fullName evidence="2">Uncharacterized protein</fullName>
    </submittedName>
</protein>
<keyword evidence="3" id="KW-1185">Reference proteome</keyword>
<evidence type="ECO:0000313" key="3">
    <source>
        <dbReference type="Proteomes" id="UP000219435"/>
    </source>
</evidence>